<dbReference type="NCBIfam" id="NF009131">
    <property type="entry name" value="PRK12484.1"/>
    <property type="match status" value="1"/>
</dbReference>
<dbReference type="GO" id="GO:0005829">
    <property type="term" value="C:cytosol"/>
    <property type="evidence" value="ECO:0007669"/>
    <property type="project" value="TreeGrafter"/>
</dbReference>
<comment type="PTM">
    <text evidence="9">Transiently phosphorylated on a His residue during the reaction cycle. Phosphorylation strongly increases the affinity for substrates and increases the rate of nicotinate D-ribonucleotide production. Dephosphorylation regenerates the low-affinity form of the enzyme, leading to product release.</text>
</comment>
<comment type="function">
    <text evidence="9">Catalyzes the first step in the biosynthesis of NAD from nicotinic acid, the ATP-dependent synthesis of beta-nicotinate D-ribonucleotide from nicotinate and 5-phospho-D-ribose 1-phosphate.</text>
</comment>
<dbReference type="Pfam" id="PF17767">
    <property type="entry name" value="NAPRTase_N"/>
    <property type="match status" value="1"/>
</dbReference>
<evidence type="ECO:0000256" key="1">
    <source>
        <dbReference type="ARBA" id="ARBA00004952"/>
    </source>
</evidence>
<feature type="domain" description="Nicotinate phosphoribosyltransferase N-terminal" evidence="11">
    <location>
        <begin position="39"/>
        <end position="163"/>
    </location>
</feature>
<protein>
    <recommendedName>
        <fullName evidence="3 9">Nicotinate phosphoribosyltransferase</fullName>
        <ecNumber evidence="3 9">6.3.4.21</ecNumber>
    </recommendedName>
</protein>
<evidence type="ECO:0000256" key="10">
    <source>
        <dbReference type="SAM" id="MobiDB-lite"/>
    </source>
</evidence>
<evidence type="ECO:0000313" key="13">
    <source>
        <dbReference type="EMBL" id="PTQ51758.1"/>
    </source>
</evidence>
<evidence type="ECO:0000256" key="5">
    <source>
        <dbReference type="ARBA" id="ARBA00022598"/>
    </source>
</evidence>
<evidence type="ECO:0000256" key="2">
    <source>
        <dbReference type="ARBA" id="ARBA00010897"/>
    </source>
</evidence>
<dbReference type="NCBIfam" id="NF006695">
    <property type="entry name" value="PRK09243.1-2"/>
    <property type="match status" value="1"/>
</dbReference>
<dbReference type="PANTHER" id="PTHR11098:SF1">
    <property type="entry name" value="NICOTINATE PHOSPHORIBOSYLTRANSFERASE"/>
    <property type="match status" value="1"/>
</dbReference>
<dbReference type="EC" id="6.3.4.21" evidence="3 9"/>
<dbReference type="PANTHER" id="PTHR11098">
    <property type="entry name" value="NICOTINATE PHOSPHORIBOSYLTRANSFERASE"/>
    <property type="match status" value="1"/>
</dbReference>
<accession>A0A2T5G6F8</accession>
<dbReference type="Gene3D" id="3.20.140.10">
    <property type="entry name" value="nicotinate phosphoribosyltransferase"/>
    <property type="match status" value="1"/>
</dbReference>
<sequence length="535" mass="59777">MTHMPPKTPDERKPADVRPQGEVPDARVAFWGDRGLSPLVTDYYQLTMMYAHFRRGTAAKRAVFDVFFRRTPCGNGYAIFAGLAQVLEFLARLRFTREDLEELRRLGFTDEDFLRALAEFRFRGDVWAVPEGTVVFPYEPLLRVEATLFEAHLIETPLLAIVNHQTLIATKAARVVTAADGDPVLEFGLRRAHGPEAGVWGARAAYIGGVHSTSNVYAGTRFGIPVTGTHSHAFVQSFPSEREAFFAFLDAFPERAILLVDTYDTLRQGLPTAVEVLREHRERLGRSPEVYGVRLDSGDLAYLSKVARRMLDRAGLRDALVLASGDLSETIIRDLKLQKARIDAWGVGTDLITSADCPALGGVFKLSAVASDGGELEPVIKVSDNPEKITNPGRKQVWRFYHKRRGEAMADVIALDEEPVPTGPYEIFHPVYTHKRKILVDYEVRPLLEPVFRKGEVLAPSPSASEARRNAREELARFSPEVRRLLNPHEYIVDLSLPLWTLKQNLLRQVSRPARPFAAEPYDQNGNGDSGSPPS</sequence>
<keyword evidence="6 9" id="KW-0662">Pyridine nucleotide biosynthesis</keyword>
<evidence type="ECO:0000256" key="3">
    <source>
        <dbReference type="ARBA" id="ARBA00013236"/>
    </source>
</evidence>
<proteinExistence type="inferred from homology"/>
<comment type="pathway">
    <text evidence="1 9">Cofactor biosynthesis; NAD(+) biosynthesis; nicotinate D-ribonucleotide from nicotinate: step 1/1.</text>
</comment>
<evidence type="ECO:0000256" key="9">
    <source>
        <dbReference type="RuleBase" id="RU365100"/>
    </source>
</evidence>
<feature type="region of interest" description="Disordered" evidence="10">
    <location>
        <begin position="516"/>
        <end position="535"/>
    </location>
</feature>
<comment type="similarity">
    <text evidence="2 9">Belongs to the NAPRTase family.</text>
</comment>
<keyword evidence="4" id="KW-0597">Phosphoprotein</keyword>
<evidence type="ECO:0000259" key="11">
    <source>
        <dbReference type="Pfam" id="PF17767"/>
    </source>
</evidence>
<dbReference type="Pfam" id="PF17956">
    <property type="entry name" value="NAPRTase_C"/>
    <property type="match status" value="1"/>
</dbReference>
<feature type="region of interest" description="Disordered" evidence="10">
    <location>
        <begin position="1"/>
        <end position="20"/>
    </location>
</feature>
<dbReference type="GO" id="GO:0034355">
    <property type="term" value="P:NAD+ biosynthetic process via the salvage pathway"/>
    <property type="evidence" value="ECO:0007669"/>
    <property type="project" value="TreeGrafter"/>
</dbReference>
<feature type="domain" description="Nicotinate phosphoribosyltransferase C-terminal" evidence="12">
    <location>
        <begin position="394"/>
        <end position="503"/>
    </location>
</feature>
<feature type="compositionally biased region" description="Polar residues" evidence="10">
    <location>
        <begin position="524"/>
        <end position="535"/>
    </location>
</feature>
<keyword evidence="7 9" id="KW-0808">Transferase</keyword>
<dbReference type="AlphaFoldDB" id="A0A2T5G6F8"/>
<dbReference type="SUPFAM" id="SSF51690">
    <property type="entry name" value="Nicotinate/Quinolinate PRTase C-terminal domain-like"/>
    <property type="match status" value="1"/>
</dbReference>
<dbReference type="InterPro" id="IPR007229">
    <property type="entry name" value="Nic_PRibTrfase-Fam"/>
</dbReference>
<dbReference type="InterPro" id="IPR013785">
    <property type="entry name" value="Aldolase_TIM"/>
</dbReference>
<dbReference type="InterPro" id="IPR006405">
    <property type="entry name" value="Nic_PRibTrfase_pncB"/>
</dbReference>
<evidence type="ECO:0000256" key="6">
    <source>
        <dbReference type="ARBA" id="ARBA00022642"/>
    </source>
</evidence>
<keyword evidence="13" id="KW-0328">Glycosyltransferase</keyword>
<dbReference type="InterPro" id="IPR041619">
    <property type="entry name" value="NAPRTase_C"/>
</dbReference>
<reference evidence="13 14" key="1">
    <citation type="submission" date="2017-08" db="EMBL/GenBank/DDBJ databases">
        <title>Burning lignite coal seam in the remote Altai Mountains harbors a hydrogen-driven thermophilic microbial community.</title>
        <authorList>
            <person name="Kadnikov V.V."/>
            <person name="Mardanov A.V."/>
            <person name="Ivasenko D."/>
            <person name="Beletsky A.V."/>
            <person name="Karnachuk O.V."/>
            <person name="Ravin N.V."/>
        </authorList>
    </citation>
    <scope>NUCLEOTIDE SEQUENCE [LARGE SCALE GENOMIC DNA]</scope>
    <source>
        <strain evidence="13">AL31</strain>
    </source>
</reference>
<evidence type="ECO:0000256" key="8">
    <source>
        <dbReference type="ARBA" id="ARBA00048668"/>
    </source>
</evidence>
<gene>
    <name evidence="13" type="ORF">BLITH_1396</name>
</gene>
<comment type="catalytic activity">
    <reaction evidence="8 9">
        <text>5-phospho-alpha-D-ribose 1-diphosphate + nicotinate + ATP + H2O = nicotinate beta-D-ribonucleotide + ADP + phosphate + diphosphate</text>
        <dbReference type="Rhea" id="RHEA:36163"/>
        <dbReference type="ChEBI" id="CHEBI:15377"/>
        <dbReference type="ChEBI" id="CHEBI:30616"/>
        <dbReference type="ChEBI" id="CHEBI:32544"/>
        <dbReference type="ChEBI" id="CHEBI:33019"/>
        <dbReference type="ChEBI" id="CHEBI:43474"/>
        <dbReference type="ChEBI" id="CHEBI:57502"/>
        <dbReference type="ChEBI" id="CHEBI:58017"/>
        <dbReference type="ChEBI" id="CHEBI:456216"/>
        <dbReference type="EC" id="6.3.4.21"/>
    </reaction>
</comment>
<dbReference type="PIRSF" id="PIRSF000484">
    <property type="entry name" value="NAPRT"/>
    <property type="match status" value="1"/>
</dbReference>
<evidence type="ECO:0000256" key="7">
    <source>
        <dbReference type="ARBA" id="ARBA00022679"/>
    </source>
</evidence>
<dbReference type="UniPathway" id="UPA00253">
    <property type="reaction ID" value="UER00457"/>
</dbReference>
<organism evidence="13 14">
    <name type="scientific">Brockia lithotrophica</name>
    <dbReference type="NCBI Taxonomy" id="933949"/>
    <lineage>
        <taxon>Bacteria</taxon>
        <taxon>Bacillati</taxon>
        <taxon>Bacillota</taxon>
        <taxon>Bacilli</taxon>
        <taxon>Bacillales</taxon>
        <taxon>Bacillales Family X. Incertae Sedis</taxon>
        <taxon>Brockia</taxon>
    </lineage>
</organism>
<dbReference type="SUPFAM" id="SSF54675">
    <property type="entry name" value="Nicotinate/Quinolinate PRTase N-terminal domain-like"/>
    <property type="match status" value="1"/>
</dbReference>
<dbReference type="InterPro" id="IPR040727">
    <property type="entry name" value="NAPRTase_N"/>
</dbReference>
<dbReference type="GO" id="GO:0004516">
    <property type="term" value="F:nicotinate phosphoribosyltransferase activity"/>
    <property type="evidence" value="ECO:0007669"/>
    <property type="project" value="UniProtKB-UniRule"/>
</dbReference>
<evidence type="ECO:0000256" key="4">
    <source>
        <dbReference type="ARBA" id="ARBA00022553"/>
    </source>
</evidence>
<dbReference type="FunFam" id="3.20.20.70:FF:000076">
    <property type="entry name" value="Nicotinate phosphoribosyltransferase"/>
    <property type="match status" value="1"/>
</dbReference>
<dbReference type="CDD" id="cd01570">
    <property type="entry name" value="NAPRTase_A"/>
    <property type="match status" value="1"/>
</dbReference>
<dbReference type="Gene3D" id="3.20.20.70">
    <property type="entry name" value="Aldolase class I"/>
    <property type="match status" value="1"/>
</dbReference>
<keyword evidence="5 9" id="KW-0436">Ligase</keyword>
<dbReference type="NCBIfam" id="TIGR01513">
    <property type="entry name" value="NAPRTase_put"/>
    <property type="match status" value="1"/>
</dbReference>
<comment type="caution">
    <text evidence="13">The sequence shown here is derived from an EMBL/GenBank/DDBJ whole genome shotgun (WGS) entry which is preliminary data.</text>
</comment>
<dbReference type="EMBL" id="PEBW01000004">
    <property type="protein sequence ID" value="PTQ51758.1"/>
    <property type="molecule type" value="Genomic_DNA"/>
</dbReference>
<dbReference type="InterPro" id="IPR036068">
    <property type="entry name" value="Nicotinate_pribotase-like_C"/>
</dbReference>
<evidence type="ECO:0000313" key="14">
    <source>
        <dbReference type="Proteomes" id="UP000244016"/>
    </source>
</evidence>
<evidence type="ECO:0000259" key="12">
    <source>
        <dbReference type="Pfam" id="PF17956"/>
    </source>
</evidence>
<dbReference type="Proteomes" id="UP000244016">
    <property type="component" value="Unassembled WGS sequence"/>
</dbReference>
<name>A0A2T5G6F8_9BACL</name>
<dbReference type="GO" id="GO:0047280">
    <property type="term" value="F:nicotinamide phosphoribosyltransferase activity"/>
    <property type="evidence" value="ECO:0007669"/>
    <property type="project" value="UniProtKB-ARBA"/>
</dbReference>